<dbReference type="PANTHER" id="PTHR47926">
    <property type="entry name" value="PENTATRICOPEPTIDE REPEAT-CONTAINING PROTEIN"/>
    <property type="match status" value="1"/>
</dbReference>
<dbReference type="Pfam" id="PF01535">
    <property type="entry name" value="PPR"/>
    <property type="match status" value="6"/>
</dbReference>
<feature type="repeat" description="PPR" evidence="2">
    <location>
        <begin position="489"/>
        <end position="523"/>
    </location>
</feature>
<comment type="caution">
    <text evidence="4">The sequence shown here is derived from an EMBL/GenBank/DDBJ whole genome shotgun (WGS) entry which is preliminary data.</text>
</comment>
<organism evidence="4 5">
    <name type="scientific">Dendrobium thyrsiflorum</name>
    <name type="common">Pinecone-like raceme dendrobium</name>
    <name type="synonym">Orchid</name>
    <dbReference type="NCBI Taxonomy" id="117978"/>
    <lineage>
        <taxon>Eukaryota</taxon>
        <taxon>Viridiplantae</taxon>
        <taxon>Streptophyta</taxon>
        <taxon>Embryophyta</taxon>
        <taxon>Tracheophyta</taxon>
        <taxon>Spermatophyta</taxon>
        <taxon>Magnoliopsida</taxon>
        <taxon>Liliopsida</taxon>
        <taxon>Asparagales</taxon>
        <taxon>Orchidaceae</taxon>
        <taxon>Epidendroideae</taxon>
        <taxon>Malaxideae</taxon>
        <taxon>Dendrobiinae</taxon>
        <taxon>Dendrobium</taxon>
    </lineage>
</organism>
<reference evidence="4 5" key="1">
    <citation type="journal article" date="2024" name="Plant Biotechnol. J.">
        <title>Dendrobium thyrsiflorum genome and its molecular insights into genes involved in important horticultural traits.</title>
        <authorList>
            <person name="Chen B."/>
            <person name="Wang J.Y."/>
            <person name="Zheng P.J."/>
            <person name="Li K.L."/>
            <person name="Liang Y.M."/>
            <person name="Chen X.F."/>
            <person name="Zhang C."/>
            <person name="Zhao X."/>
            <person name="He X."/>
            <person name="Zhang G.Q."/>
            <person name="Liu Z.J."/>
            <person name="Xu Q."/>
        </authorList>
    </citation>
    <scope>NUCLEOTIDE SEQUENCE [LARGE SCALE GENOMIC DNA]</scope>
    <source>
        <strain evidence="4">GZMU011</strain>
    </source>
</reference>
<dbReference type="InterPro" id="IPR011990">
    <property type="entry name" value="TPR-like_helical_dom_sf"/>
</dbReference>
<protein>
    <recommendedName>
        <fullName evidence="3">DYW domain-containing protein</fullName>
    </recommendedName>
</protein>
<dbReference type="InterPro" id="IPR032867">
    <property type="entry name" value="DYW_dom"/>
</dbReference>
<dbReference type="FunFam" id="1.25.40.10:FF:000158">
    <property type="entry name" value="pentatricopeptide repeat-containing protein At2g33680"/>
    <property type="match status" value="1"/>
</dbReference>
<dbReference type="InterPro" id="IPR002885">
    <property type="entry name" value="PPR_rpt"/>
</dbReference>
<dbReference type="InterPro" id="IPR046960">
    <property type="entry name" value="PPR_At4g14850-like_plant"/>
</dbReference>
<dbReference type="GO" id="GO:0099402">
    <property type="term" value="P:plant organ development"/>
    <property type="evidence" value="ECO:0007669"/>
    <property type="project" value="UniProtKB-ARBA"/>
</dbReference>
<accession>A0ABD0TX72</accession>
<evidence type="ECO:0000256" key="1">
    <source>
        <dbReference type="ARBA" id="ARBA00022737"/>
    </source>
</evidence>
<feature type="repeat" description="PPR" evidence="2">
    <location>
        <begin position="81"/>
        <end position="115"/>
    </location>
</feature>
<dbReference type="Pfam" id="PF20431">
    <property type="entry name" value="E_motif"/>
    <property type="match status" value="1"/>
</dbReference>
<gene>
    <name evidence="4" type="ORF">M5K25_026257</name>
</gene>
<evidence type="ECO:0000259" key="3">
    <source>
        <dbReference type="Pfam" id="PF14432"/>
    </source>
</evidence>
<dbReference type="Gene3D" id="1.25.40.10">
    <property type="entry name" value="Tetratricopeptide repeat domain"/>
    <property type="match status" value="4"/>
</dbReference>
<dbReference type="InterPro" id="IPR046848">
    <property type="entry name" value="E_motif"/>
</dbReference>
<dbReference type="Pfam" id="PF13041">
    <property type="entry name" value="PPR_2"/>
    <property type="match status" value="2"/>
</dbReference>
<dbReference type="NCBIfam" id="TIGR00756">
    <property type="entry name" value="PPR"/>
    <property type="match status" value="6"/>
</dbReference>
<dbReference type="EMBL" id="JANQDX010000019">
    <property type="protein sequence ID" value="KAL0904182.1"/>
    <property type="molecule type" value="Genomic_DNA"/>
</dbReference>
<keyword evidence="1" id="KW-0677">Repeat</keyword>
<dbReference type="PROSITE" id="PS51375">
    <property type="entry name" value="PPR"/>
    <property type="match status" value="5"/>
</dbReference>
<dbReference type="PANTHER" id="PTHR47926:SF452">
    <property type="entry name" value="PENTATRICOPEPTIDE REPEAT-CONTAINING PROTEIN"/>
    <property type="match status" value="1"/>
</dbReference>
<dbReference type="Pfam" id="PF14432">
    <property type="entry name" value="DYW_deaminase"/>
    <property type="match status" value="1"/>
</dbReference>
<evidence type="ECO:0000313" key="4">
    <source>
        <dbReference type="EMBL" id="KAL0904182.1"/>
    </source>
</evidence>
<feature type="repeat" description="PPR" evidence="2">
    <location>
        <begin position="285"/>
        <end position="319"/>
    </location>
</feature>
<dbReference type="Proteomes" id="UP001552299">
    <property type="component" value="Unassembled WGS sequence"/>
</dbReference>
<name>A0ABD0TX72_DENTH</name>
<keyword evidence="5" id="KW-1185">Reference proteome</keyword>
<sequence>MAARAILHSIYSSSTTNQTSSASNQTRNLIKKESVSASLDSKQRQKPNLKASSVAWTLNSYVETGQMVKALTLFQTLKNPENFHWNVIIRGYTNNGQYEEAINFYYQMQNAGKLADNFTFPSVIKSCTKSLSFSQGLTIHGQIVKLGLPSDIYICNSLIAMYSKLGLLESAEKLFLEMPIRETVSWNAMMEGYVSNGEGLKSLSLFRKLQEDFVGVKSDELGVLSALEACCLESLPKKGKEIHCHIIRQCFELEIKVLTTLLDMYCNCGEMVYAERLFSMMPKENVVVWNVMINGYVLSNQHEMAVSSFMKMQESDIEQNAITTVNFLPSLTQLRTLSHGKSVHGTAIRRGLLPHLFLETALNVMYAKNGELRSAQLLFDIMPEKSLVTWNVMISAYVQNEKNLEAINIFLRLLMEQPLLKPDAFTISSIVPAYSELTSLPHGKQIHGYVFKLGYESNTLIQNSIIYMYARCGDLRDSRKVFDKMLCRDVVTWNTIILAYALHGLGNNALDMFSDMKKLGFEPNESTFLSVLSACSVCGFIDKGWMYFDIMQKEHKVSPQIEHYGCLVDLLGRSGDLEKALEFIETMPVVPTSRIWGSLLTASRYNNNIQVAEFAAERIFDIDHDNTGCYVILYGLYADAGRWEDAERVRSLMKENGLHRTKGMSFVELNCKTCSFAAGDRSHYNIDTIQLVLDILSMQIGENATTVVTRFNPQDIVTMKANLPCRHSVRLAVSFGLISSAVGTPVLVKKNIRICNDCHSAIKKMSSFTGREIVVGDSSIYHHFNNGLCCCGDYW</sequence>
<dbReference type="GO" id="GO:0016070">
    <property type="term" value="P:RNA metabolic process"/>
    <property type="evidence" value="ECO:0007669"/>
    <property type="project" value="UniProtKB-ARBA"/>
</dbReference>
<feature type="repeat" description="PPR" evidence="2">
    <location>
        <begin position="151"/>
        <end position="185"/>
    </location>
</feature>
<dbReference type="FunFam" id="1.25.40.10:FF:000073">
    <property type="entry name" value="Pentatricopeptide repeat-containing protein chloroplastic"/>
    <property type="match status" value="2"/>
</dbReference>
<feature type="repeat" description="PPR" evidence="2">
    <location>
        <begin position="626"/>
        <end position="660"/>
    </location>
</feature>
<feature type="domain" description="DYW" evidence="3">
    <location>
        <begin position="720"/>
        <end position="795"/>
    </location>
</feature>
<evidence type="ECO:0000313" key="5">
    <source>
        <dbReference type="Proteomes" id="UP001552299"/>
    </source>
</evidence>
<dbReference type="AlphaFoldDB" id="A0ABD0TX72"/>
<proteinExistence type="predicted"/>
<evidence type="ECO:0000256" key="2">
    <source>
        <dbReference type="PROSITE-ProRule" id="PRU00708"/>
    </source>
</evidence>